<dbReference type="SMART" id="SM00740">
    <property type="entry name" value="PASTA"/>
    <property type="match status" value="2"/>
</dbReference>
<name>A0A1B1YH43_THEST</name>
<dbReference type="GO" id="GO:0005886">
    <property type="term" value="C:plasma membrane"/>
    <property type="evidence" value="ECO:0007669"/>
    <property type="project" value="TreeGrafter"/>
</dbReference>
<reference evidence="6 7" key="1">
    <citation type="submission" date="2016-02" db="EMBL/GenBank/DDBJ databases">
        <title>Comparison of Clostridium stercorarium subspecies using comparative genomics and transcriptomics.</title>
        <authorList>
            <person name="Schellenberg J."/>
            <person name="Thallinger G."/>
            <person name="Levin D.B."/>
            <person name="Zhang X."/>
            <person name="Alvare G."/>
            <person name="Fristensky B."/>
            <person name="Sparling R."/>
        </authorList>
    </citation>
    <scope>NUCLEOTIDE SEQUENCE [LARGE SCALE GENOMIC DNA]</scope>
    <source>
        <strain evidence="6 7">DSM 2910</strain>
    </source>
</reference>
<sequence>MSNAIKVKKRSLVLLIVYTVLIVALIGRVGYFQIVKGEEYSIKAYERQTRSRIINPKRGTIYDRNGKGLAISASVETISVNPPDFMDKMKDTPEKIDQIANDLAEILDMTPESVKAKLTSNSSWAFIKRKVDKEVGQKVREYLVENEITSIYVDEDSKRYYPNGRLASHVLGFTGDDEQGLNGIEKTFDEILSGKPGMVMSEFDAGGRQVKYSPETYVEPVDGYNLYLTIDETIQYFTEKALEQAVVDYKLKRGAAAIVMVPNTGEILAMASKPDYDPNDPFAKPDFVEKEDWKGKGSSEDVELLFQTVFRNKALMDTYEPGSTFKAITAAAALEEGVVTPDTEFVCTTVHLAGHNINCWKAGGHGAETFRVGVYNSCNPVFVKTALALGIDKFYQYVRAFGFMEKTGITLNGEPADNEYQWHKDPKEIDMAVSSFGQRFTISPLQLITAYCAIANGGNLMKPILVKQISDSEGNIIEKAEPQVVRKVISKQTSDTLREILAGVVSEGTGQNAYVSGYKIAGKTGTSETVETDTEGRYIASFACFAPADDPKVALVVILDHPQVYPHTGGTIAAPVAGKLMEEILDYLGVEREYSEKDKQLMLKEMYVPEVRNMKLSDAIAKLKAYELNYTIEGDNQSDDAIVYEQTPKPNSSVPSGSTVILYTYKPDDELKVTMPNVLNKEVDEAAETLRKAGLNIKVEGIGRAMRQEFEPGTELNKGQVVTVWFELTETD</sequence>
<dbReference type="CDD" id="cd06576">
    <property type="entry name" value="PASTA_Pbp2x-like_1"/>
    <property type="match status" value="1"/>
</dbReference>
<dbReference type="PANTHER" id="PTHR30627:SF1">
    <property type="entry name" value="PEPTIDOGLYCAN D,D-TRANSPEPTIDASE FTSI"/>
    <property type="match status" value="1"/>
</dbReference>
<dbReference type="SUPFAM" id="SSF54184">
    <property type="entry name" value="Penicillin-binding protein 2x (pbp-2x), c-terminal domain"/>
    <property type="match status" value="2"/>
</dbReference>
<dbReference type="SUPFAM" id="SSF56601">
    <property type="entry name" value="beta-lactamase/transpeptidase-like"/>
    <property type="match status" value="1"/>
</dbReference>
<dbReference type="CDD" id="cd06575">
    <property type="entry name" value="PASTA_Pbp2x-like_2"/>
    <property type="match status" value="1"/>
</dbReference>
<dbReference type="Pfam" id="PF03717">
    <property type="entry name" value="PBP_dimer"/>
    <property type="match status" value="1"/>
</dbReference>
<keyword evidence="3 4" id="KW-0472">Membrane</keyword>
<comment type="similarity">
    <text evidence="2">Belongs to the transpeptidase family.</text>
</comment>
<dbReference type="GO" id="GO:0008658">
    <property type="term" value="F:penicillin binding"/>
    <property type="evidence" value="ECO:0007669"/>
    <property type="project" value="InterPro"/>
</dbReference>
<dbReference type="InterPro" id="IPR005543">
    <property type="entry name" value="PASTA_dom"/>
</dbReference>
<dbReference type="GO" id="GO:0016740">
    <property type="term" value="F:transferase activity"/>
    <property type="evidence" value="ECO:0007669"/>
    <property type="project" value="UniProtKB-KW"/>
</dbReference>
<protein>
    <submittedName>
        <fullName evidence="6">Peptidoglycan glycosyltransferase</fullName>
    </submittedName>
</protein>
<gene>
    <name evidence="6" type="ORF">CSTERTH_10515</name>
</gene>
<dbReference type="RefSeq" id="WP_034840001.1">
    <property type="nucleotide sequence ID" value="NZ_CP014672.1"/>
</dbReference>
<evidence type="ECO:0000313" key="7">
    <source>
        <dbReference type="Proteomes" id="UP000092971"/>
    </source>
</evidence>
<dbReference type="InterPro" id="IPR001460">
    <property type="entry name" value="PCN-bd_Tpept"/>
</dbReference>
<keyword evidence="4" id="KW-1133">Transmembrane helix</keyword>
<dbReference type="PROSITE" id="PS51178">
    <property type="entry name" value="PASTA"/>
    <property type="match status" value="2"/>
</dbReference>
<accession>A0A1B1YH43</accession>
<dbReference type="Gene3D" id="3.30.10.20">
    <property type="match status" value="2"/>
</dbReference>
<dbReference type="Pfam" id="PF03793">
    <property type="entry name" value="PASTA"/>
    <property type="match status" value="2"/>
</dbReference>
<dbReference type="OrthoDB" id="9804124at2"/>
<dbReference type="Proteomes" id="UP000092971">
    <property type="component" value="Chromosome"/>
</dbReference>
<dbReference type="EMBL" id="CP014672">
    <property type="protein sequence ID" value="ANX00052.1"/>
    <property type="molecule type" value="Genomic_DNA"/>
</dbReference>
<evidence type="ECO:0000259" key="5">
    <source>
        <dbReference type="PROSITE" id="PS51178"/>
    </source>
</evidence>
<dbReference type="AlphaFoldDB" id="A0A1B1YH43"/>
<dbReference type="Gene3D" id="3.90.1310.10">
    <property type="entry name" value="Penicillin-binding protein 2a (Domain 2)"/>
    <property type="match status" value="1"/>
</dbReference>
<comment type="subcellular location">
    <subcellularLocation>
        <location evidence="1">Membrane</location>
    </subcellularLocation>
</comment>
<evidence type="ECO:0000256" key="2">
    <source>
        <dbReference type="ARBA" id="ARBA00007171"/>
    </source>
</evidence>
<keyword evidence="6" id="KW-0808">Transferase</keyword>
<organism evidence="6 7">
    <name type="scientific">Thermoclostridium stercorarium subsp. thermolacticum DSM 2910</name>
    <dbReference type="NCBI Taxonomy" id="1121336"/>
    <lineage>
        <taxon>Bacteria</taxon>
        <taxon>Bacillati</taxon>
        <taxon>Bacillota</taxon>
        <taxon>Clostridia</taxon>
        <taxon>Eubacteriales</taxon>
        <taxon>Oscillospiraceae</taxon>
        <taxon>Thermoclostridium</taxon>
    </lineage>
</organism>
<dbReference type="InterPro" id="IPR012338">
    <property type="entry name" value="Beta-lactam/transpept-like"/>
</dbReference>
<dbReference type="InterPro" id="IPR050515">
    <property type="entry name" value="Beta-lactam/transpept"/>
</dbReference>
<dbReference type="Gene3D" id="3.40.710.10">
    <property type="entry name" value="DD-peptidase/beta-lactamase superfamily"/>
    <property type="match status" value="1"/>
</dbReference>
<evidence type="ECO:0000256" key="3">
    <source>
        <dbReference type="ARBA" id="ARBA00023136"/>
    </source>
</evidence>
<dbReference type="SUPFAM" id="SSF56519">
    <property type="entry name" value="Penicillin binding protein dimerisation domain"/>
    <property type="match status" value="1"/>
</dbReference>
<feature type="domain" description="PASTA" evidence="5">
    <location>
        <begin position="669"/>
        <end position="728"/>
    </location>
</feature>
<feature type="domain" description="PASTA" evidence="5">
    <location>
        <begin position="604"/>
        <end position="666"/>
    </location>
</feature>
<evidence type="ECO:0000256" key="4">
    <source>
        <dbReference type="SAM" id="Phobius"/>
    </source>
</evidence>
<feature type="transmembrane region" description="Helical" evidence="4">
    <location>
        <begin position="12"/>
        <end position="31"/>
    </location>
</feature>
<evidence type="ECO:0000313" key="6">
    <source>
        <dbReference type="EMBL" id="ANX00052.1"/>
    </source>
</evidence>
<evidence type="ECO:0000256" key="1">
    <source>
        <dbReference type="ARBA" id="ARBA00004370"/>
    </source>
</evidence>
<dbReference type="InterPro" id="IPR005311">
    <property type="entry name" value="PBP_dimer"/>
</dbReference>
<proteinExistence type="inferred from homology"/>
<keyword evidence="4" id="KW-0812">Transmembrane</keyword>
<dbReference type="Pfam" id="PF00905">
    <property type="entry name" value="Transpeptidase"/>
    <property type="match status" value="1"/>
</dbReference>
<dbReference type="InterPro" id="IPR036138">
    <property type="entry name" value="PBP_dimer_sf"/>
</dbReference>
<dbReference type="GO" id="GO:0071555">
    <property type="term" value="P:cell wall organization"/>
    <property type="evidence" value="ECO:0007669"/>
    <property type="project" value="TreeGrafter"/>
</dbReference>
<dbReference type="PANTHER" id="PTHR30627">
    <property type="entry name" value="PEPTIDOGLYCAN D,D-TRANSPEPTIDASE"/>
    <property type="match status" value="1"/>
</dbReference>